<evidence type="ECO:0000256" key="4">
    <source>
        <dbReference type="ARBA" id="ARBA00006206"/>
    </source>
</evidence>
<reference evidence="13" key="1">
    <citation type="journal article" date="2019" name="Int. J. Syst. Evol. Microbiol.">
        <title>The Global Catalogue of Microorganisms (GCM) 10K type strain sequencing project: providing services to taxonomists for standard genome sequencing and annotation.</title>
        <authorList>
            <consortium name="The Broad Institute Genomics Platform"/>
            <consortium name="The Broad Institute Genome Sequencing Center for Infectious Disease"/>
            <person name="Wu L."/>
            <person name="Ma J."/>
        </authorList>
    </citation>
    <scope>NUCLEOTIDE SEQUENCE [LARGE SCALE GENOMIC DNA]</scope>
    <source>
        <strain evidence="13">CCUG 52468</strain>
    </source>
</reference>
<dbReference type="InterPro" id="IPR047215">
    <property type="entry name" value="Galactose_mutarotase-like"/>
</dbReference>
<dbReference type="Proteomes" id="UP001597205">
    <property type="component" value="Unassembled WGS sequence"/>
</dbReference>
<evidence type="ECO:0000313" key="12">
    <source>
        <dbReference type="EMBL" id="MFD1165486.1"/>
    </source>
</evidence>
<dbReference type="PROSITE" id="PS00545">
    <property type="entry name" value="ALDOSE_1_EPIMERASE"/>
    <property type="match status" value="1"/>
</dbReference>
<evidence type="ECO:0000256" key="2">
    <source>
        <dbReference type="ARBA" id="ARBA00001913"/>
    </source>
</evidence>
<evidence type="ECO:0000256" key="11">
    <source>
        <dbReference type="PIRNR" id="PIRNR005096"/>
    </source>
</evidence>
<evidence type="ECO:0000256" key="7">
    <source>
        <dbReference type="ARBA" id="ARBA00014165"/>
    </source>
</evidence>
<gene>
    <name evidence="12" type="ORF">ACFQ2C_07705</name>
</gene>
<dbReference type="NCBIfam" id="NF008277">
    <property type="entry name" value="PRK11055.1"/>
    <property type="match status" value="1"/>
</dbReference>
<comment type="pathway">
    <text evidence="3 11">Carbohydrate metabolism; hexose metabolism.</text>
</comment>
<dbReference type="InterPro" id="IPR015443">
    <property type="entry name" value="Aldose_1-epimerase"/>
</dbReference>
<dbReference type="InterPro" id="IPR011013">
    <property type="entry name" value="Gal_mutarotase_sf_dom"/>
</dbReference>
<comment type="caution">
    <text evidence="12">The sequence shown here is derived from an EMBL/GenBank/DDBJ whole genome shotgun (WGS) entry which is preliminary data.</text>
</comment>
<dbReference type="EMBL" id="JBHTKY010000008">
    <property type="protein sequence ID" value="MFD1165486.1"/>
    <property type="molecule type" value="Genomic_DNA"/>
</dbReference>
<keyword evidence="13" id="KW-1185">Reference proteome</keyword>
<keyword evidence="10 11" id="KW-0119">Carbohydrate metabolism</keyword>
<evidence type="ECO:0000256" key="3">
    <source>
        <dbReference type="ARBA" id="ARBA00005028"/>
    </source>
</evidence>
<dbReference type="RefSeq" id="WP_380895548.1">
    <property type="nucleotide sequence ID" value="NZ_JBHTKY010000008.1"/>
</dbReference>
<evidence type="ECO:0000256" key="6">
    <source>
        <dbReference type="ARBA" id="ARBA00013185"/>
    </source>
</evidence>
<accession>A0ABW3RK09</accession>
<dbReference type="PIRSF" id="PIRSF005096">
    <property type="entry name" value="GALM"/>
    <property type="match status" value="1"/>
</dbReference>
<dbReference type="PANTHER" id="PTHR10091:SF0">
    <property type="entry name" value="GALACTOSE MUTAROTASE"/>
    <property type="match status" value="1"/>
</dbReference>
<evidence type="ECO:0000313" key="13">
    <source>
        <dbReference type="Proteomes" id="UP001597205"/>
    </source>
</evidence>
<dbReference type="Gene3D" id="2.70.98.10">
    <property type="match status" value="1"/>
</dbReference>
<dbReference type="GO" id="GO:0016853">
    <property type="term" value="F:isomerase activity"/>
    <property type="evidence" value="ECO:0007669"/>
    <property type="project" value="UniProtKB-KW"/>
</dbReference>
<comment type="cofactor">
    <cofactor evidence="2">
        <name>Ca(2+)</name>
        <dbReference type="ChEBI" id="CHEBI:29108"/>
    </cofactor>
</comment>
<comment type="catalytic activity">
    <reaction evidence="1 11">
        <text>alpha-D-glucose = beta-D-glucose</text>
        <dbReference type="Rhea" id="RHEA:10264"/>
        <dbReference type="ChEBI" id="CHEBI:15903"/>
        <dbReference type="ChEBI" id="CHEBI:17925"/>
        <dbReference type="EC" id="5.1.3.3"/>
    </reaction>
</comment>
<comment type="similarity">
    <text evidence="4 11">Belongs to the aldose epimerase family.</text>
</comment>
<dbReference type="Pfam" id="PF01263">
    <property type="entry name" value="Aldose_epim"/>
    <property type="match status" value="1"/>
</dbReference>
<dbReference type="PANTHER" id="PTHR10091">
    <property type="entry name" value="ALDOSE-1-EPIMERASE"/>
    <property type="match status" value="1"/>
</dbReference>
<evidence type="ECO:0000256" key="5">
    <source>
        <dbReference type="ARBA" id="ARBA00011245"/>
    </source>
</evidence>
<keyword evidence="9 11" id="KW-0413">Isomerase</keyword>
<evidence type="ECO:0000256" key="10">
    <source>
        <dbReference type="ARBA" id="ARBA00023277"/>
    </source>
</evidence>
<comment type="subunit">
    <text evidence="5">Monomer.</text>
</comment>
<proteinExistence type="inferred from homology"/>
<organism evidence="12 13">
    <name type="scientific">Sphingobacterium daejeonense</name>
    <dbReference type="NCBI Taxonomy" id="371142"/>
    <lineage>
        <taxon>Bacteria</taxon>
        <taxon>Pseudomonadati</taxon>
        <taxon>Bacteroidota</taxon>
        <taxon>Sphingobacteriia</taxon>
        <taxon>Sphingobacteriales</taxon>
        <taxon>Sphingobacteriaceae</taxon>
        <taxon>Sphingobacterium</taxon>
    </lineage>
</organism>
<dbReference type="InterPro" id="IPR008183">
    <property type="entry name" value="Aldose_1/G6P_1-epimerase"/>
</dbReference>
<evidence type="ECO:0000256" key="1">
    <source>
        <dbReference type="ARBA" id="ARBA00001614"/>
    </source>
</evidence>
<name>A0ABW3RK09_9SPHI</name>
<evidence type="ECO:0000256" key="9">
    <source>
        <dbReference type="ARBA" id="ARBA00023235"/>
    </source>
</evidence>
<dbReference type="SUPFAM" id="SSF74650">
    <property type="entry name" value="Galactose mutarotase-like"/>
    <property type="match status" value="1"/>
</dbReference>
<dbReference type="InterPro" id="IPR014718">
    <property type="entry name" value="GH-type_carb-bd"/>
</dbReference>
<evidence type="ECO:0000256" key="8">
    <source>
        <dbReference type="ARBA" id="ARBA00022837"/>
    </source>
</evidence>
<dbReference type="InterPro" id="IPR018052">
    <property type="entry name" value="Ald1_epimerase_CS"/>
</dbReference>
<keyword evidence="8" id="KW-0106">Calcium</keyword>
<dbReference type="CDD" id="cd09019">
    <property type="entry name" value="galactose_mutarotase_like"/>
    <property type="match status" value="1"/>
</dbReference>
<sequence length="352" mass="39468">MTTYKLPLPKDFEGKLNNKNTHLITLTNRAGMQIALTDYGARLVSALVPDKNGDLIDVILGFDSIQGYLSAVEPYHGATAGRYCNRIAKGKFSLEGKEYTLAQNNGTNSLHGGIEGFHTRVWDRQVSFNKLVNFYYVSPDGEEGFPGELKTTVTYELTNFNEIIIRFRAISDAPTVLNLTNHAYFNLNGEGNGDVLNHVITIRSEEFLPLDENQIPTGEVFSVEGTAFDFRQPKLLATDINSQEEQIQVASGYDHSFINNQPISEPIAKAFSKETGIELQVFTNEPCIHLYSGNFLSDDEGKSGRKYLRYGGFCFEAQHYPDSPNQLEFPSVRLDPGDVFESEVRYKFTINK</sequence>
<dbReference type="EC" id="5.1.3.3" evidence="6 11"/>
<protein>
    <recommendedName>
        <fullName evidence="7 11">Aldose 1-epimerase</fullName>
        <ecNumber evidence="6 11">5.1.3.3</ecNumber>
    </recommendedName>
</protein>